<dbReference type="PROSITE" id="PS51257">
    <property type="entry name" value="PROKAR_LIPOPROTEIN"/>
    <property type="match status" value="1"/>
</dbReference>
<evidence type="ECO:0000313" key="6">
    <source>
        <dbReference type="EMBL" id="TWW09626.1"/>
    </source>
</evidence>
<comment type="subcellular location">
    <subcellularLocation>
        <location evidence="2">Bacterial flagellum basal body</location>
    </subcellularLocation>
</comment>
<keyword evidence="4" id="KW-0975">Bacterial flagellum</keyword>
<reference evidence="6 7" key="2">
    <citation type="submission" date="2019-08" db="EMBL/GenBank/DDBJ databases">
        <authorList>
            <person name="Henke P."/>
        </authorList>
    </citation>
    <scope>NUCLEOTIDE SEQUENCE [LARGE SCALE GENOMIC DNA]</scope>
    <source>
        <strain evidence="6">Phe10_nw2017</strain>
    </source>
</reference>
<dbReference type="Pfam" id="PF02119">
    <property type="entry name" value="FlgI"/>
    <property type="match status" value="1"/>
</dbReference>
<dbReference type="PANTHER" id="PTHR30381:SF0">
    <property type="entry name" value="FLAGELLAR P-RING PROTEIN"/>
    <property type="match status" value="1"/>
</dbReference>
<dbReference type="EMBL" id="SRHE01000221">
    <property type="protein sequence ID" value="TWW09626.1"/>
    <property type="molecule type" value="Genomic_DNA"/>
</dbReference>
<gene>
    <name evidence="6" type="ORF">E3A20_12430</name>
</gene>
<protein>
    <submittedName>
        <fullName evidence="6">Uncharacterized protein</fullName>
    </submittedName>
</protein>
<dbReference type="GO" id="GO:0009428">
    <property type="term" value="C:bacterial-type flagellum basal body, distal rod, P ring"/>
    <property type="evidence" value="ECO:0007669"/>
    <property type="project" value="InterPro"/>
</dbReference>
<evidence type="ECO:0000256" key="1">
    <source>
        <dbReference type="ARBA" id="ARBA00002591"/>
    </source>
</evidence>
<keyword evidence="7" id="KW-1185">Reference proteome</keyword>
<sequence>MANRMSAETVGDRRHRLAAIVCLLGSLWLTGCSTGMLGMPGAALFSERLADKSSAEKSEDAKKAGKSLRRKKEEDNDFGSRVETPLLSEYIGMQGDGLVTLKGVGLVTGLNGQGGDPAPSGLRTQLQNEMARRGVKDANRILSSPDTAMVVVIAYLPTMCRKGQKFDVRVVLPPDARAKSLKGGWLLETRLFEEHEINNQVSLRPQEYAVAGGAILTGLGVEEVRGERQAELMAGTIPGGAIS</sequence>
<name>A0A5C6M4H9_9PLAN</name>
<dbReference type="GO" id="GO:0071973">
    <property type="term" value="P:bacterial-type flagellum-dependent cell motility"/>
    <property type="evidence" value="ECO:0007669"/>
    <property type="project" value="InterPro"/>
</dbReference>
<reference evidence="6 7" key="1">
    <citation type="submission" date="2019-08" db="EMBL/GenBank/DDBJ databases">
        <title>100 year-old enigma solved: identification of Planctomyces bekefii, the type genus and species of the phylum Planctomycetes.</title>
        <authorList>
            <person name="Svetlana D.N."/>
            <person name="Overmann J."/>
        </authorList>
    </citation>
    <scope>NUCLEOTIDE SEQUENCE [LARGE SCALE GENOMIC DNA]</scope>
    <source>
        <strain evidence="6">Phe10_nw2017</strain>
    </source>
</reference>
<comment type="caution">
    <text evidence="6">The sequence shown here is derived from an EMBL/GenBank/DDBJ whole genome shotgun (WGS) entry which is preliminary data.</text>
</comment>
<evidence type="ECO:0000256" key="4">
    <source>
        <dbReference type="ARBA" id="ARBA00023143"/>
    </source>
</evidence>
<dbReference type="Proteomes" id="UP000321083">
    <property type="component" value="Unassembled WGS sequence"/>
</dbReference>
<dbReference type="InterPro" id="IPR001782">
    <property type="entry name" value="Flag_FlgI"/>
</dbReference>
<evidence type="ECO:0000256" key="2">
    <source>
        <dbReference type="ARBA" id="ARBA00004117"/>
    </source>
</evidence>
<evidence type="ECO:0000256" key="5">
    <source>
        <dbReference type="SAM" id="MobiDB-lite"/>
    </source>
</evidence>
<accession>A0A5C6M4H9</accession>
<evidence type="ECO:0000313" key="7">
    <source>
        <dbReference type="Proteomes" id="UP000321083"/>
    </source>
</evidence>
<feature type="compositionally biased region" description="Basic and acidic residues" evidence="5">
    <location>
        <begin position="51"/>
        <end position="63"/>
    </location>
</feature>
<dbReference type="GO" id="GO:0005198">
    <property type="term" value="F:structural molecule activity"/>
    <property type="evidence" value="ECO:0007669"/>
    <property type="project" value="InterPro"/>
</dbReference>
<dbReference type="GO" id="GO:0030288">
    <property type="term" value="C:outer membrane-bounded periplasmic space"/>
    <property type="evidence" value="ECO:0007669"/>
    <property type="project" value="InterPro"/>
</dbReference>
<organism evidence="6 7">
    <name type="scientific">Planctomyces bekefii</name>
    <dbReference type="NCBI Taxonomy" id="1653850"/>
    <lineage>
        <taxon>Bacteria</taxon>
        <taxon>Pseudomonadati</taxon>
        <taxon>Planctomycetota</taxon>
        <taxon>Planctomycetia</taxon>
        <taxon>Planctomycetales</taxon>
        <taxon>Planctomycetaceae</taxon>
        <taxon>Planctomyces</taxon>
    </lineage>
</organism>
<dbReference type="PANTHER" id="PTHR30381">
    <property type="entry name" value="FLAGELLAR P-RING PERIPLASMIC PROTEIN FLGI"/>
    <property type="match status" value="1"/>
</dbReference>
<proteinExistence type="predicted"/>
<comment type="function">
    <text evidence="1">Assembles around the rod to form the L-ring and probably protects the motor/basal body from shearing forces during rotation.</text>
</comment>
<feature type="region of interest" description="Disordered" evidence="5">
    <location>
        <begin position="51"/>
        <end position="79"/>
    </location>
</feature>
<evidence type="ECO:0000256" key="3">
    <source>
        <dbReference type="ARBA" id="ARBA00022729"/>
    </source>
</evidence>
<feature type="non-terminal residue" evidence="6">
    <location>
        <position position="243"/>
    </location>
</feature>
<keyword evidence="3" id="KW-0732">Signal</keyword>
<dbReference type="AlphaFoldDB" id="A0A5C6M4H9"/>
<dbReference type="PRINTS" id="PR01010">
    <property type="entry name" value="FLGPRINGFLGI"/>
</dbReference>